<protein>
    <submittedName>
        <fullName evidence="1">Uncharacterized protein</fullName>
    </submittedName>
</protein>
<evidence type="ECO:0000313" key="2">
    <source>
        <dbReference type="Proteomes" id="UP001056978"/>
    </source>
</evidence>
<reference evidence="1" key="1">
    <citation type="submission" date="2022-06" db="EMBL/GenBank/DDBJ databases">
        <title>The First Complete Genome of the Simian Malaria Parasite Plasmodium brasilianum.</title>
        <authorList>
            <person name="Bajic M."/>
            <person name="Ravishankar S."/>
        </authorList>
    </citation>
    <scope>NUCLEOTIDE SEQUENCE</scope>
    <source>
        <strain evidence="1">Bolivian I</strain>
    </source>
</reference>
<comment type="caution">
    <text evidence="1">The sequence shown here is derived from an EMBL/GenBank/DDBJ whole genome shotgun (WGS) entry which is preliminary data.</text>
</comment>
<proteinExistence type="predicted"/>
<name>A0ACB9YFQ8_PLABR</name>
<accession>A0ACB9YFQ8</accession>
<evidence type="ECO:0000313" key="1">
    <source>
        <dbReference type="EMBL" id="KAI4841013.1"/>
    </source>
</evidence>
<organism evidence="1 2">
    <name type="scientific">Plasmodium brasilianum</name>
    <dbReference type="NCBI Taxonomy" id="5824"/>
    <lineage>
        <taxon>Eukaryota</taxon>
        <taxon>Sar</taxon>
        <taxon>Alveolata</taxon>
        <taxon>Apicomplexa</taxon>
        <taxon>Aconoidasida</taxon>
        <taxon>Haemosporida</taxon>
        <taxon>Plasmodiidae</taxon>
        <taxon>Plasmodium</taxon>
        <taxon>Plasmodium (Plasmodium)</taxon>
    </lineage>
</organism>
<sequence length="71" mass="8363">MKENNKSVIFIKILALIFLIWICICNYNEFYSYKSLDDKYVLRGNISIISNRLLSENSFYVKSKEEISDNG</sequence>
<gene>
    <name evidence="1" type="ORF">MKS88_000781</name>
</gene>
<dbReference type="EMBL" id="CM043770">
    <property type="protein sequence ID" value="KAI4841013.1"/>
    <property type="molecule type" value="Genomic_DNA"/>
</dbReference>
<dbReference type="Proteomes" id="UP001056978">
    <property type="component" value="Chromosome 2"/>
</dbReference>
<keyword evidence="2" id="KW-1185">Reference proteome</keyword>